<proteinExistence type="predicted"/>
<dbReference type="GO" id="GO:0045944">
    <property type="term" value="P:positive regulation of transcription by RNA polymerase II"/>
    <property type="evidence" value="ECO:0007669"/>
    <property type="project" value="TreeGrafter"/>
</dbReference>
<dbReference type="AlphaFoldDB" id="A0A7S3W0K7"/>
<sequence>MSDGTAGVLLVSSLAVLFFFPRLRPAAARVLKWGAISLAALFVTCLLSMCFAEVPSLQTATPLHAAVRAKAIGRIAELLPTSDVEAGERTGIGMFEVGRRAPLFAAALEGHAEIIAALQGAGADSNAPSTLGFGVLASRTALDAAADQGHSEAVSALLEAGADPNAASFFGLGLLLSVMPLHNSASGGHTATVAALLKAGADPNALWP</sequence>
<dbReference type="PANTHER" id="PTHR24193:SF121">
    <property type="entry name" value="ADA2A-CONTAINING COMPLEX COMPONENT 3, ISOFORM D"/>
    <property type="match status" value="1"/>
</dbReference>
<evidence type="ECO:0000313" key="5">
    <source>
        <dbReference type="EMBL" id="CAE0529072.1"/>
    </source>
</evidence>
<gene>
    <name evidence="5" type="ORF">EHUX00137_LOCUS4722</name>
</gene>
<feature type="repeat" description="ANK" evidence="3">
    <location>
        <begin position="137"/>
        <end position="169"/>
    </location>
</feature>
<dbReference type="InterPro" id="IPR036770">
    <property type="entry name" value="Ankyrin_rpt-contain_sf"/>
</dbReference>
<keyword evidence="4" id="KW-0472">Membrane</keyword>
<evidence type="ECO:0000256" key="2">
    <source>
        <dbReference type="ARBA" id="ARBA00023043"/>
    </source>
</evidence>
<keyword evidence="1" id="KW-0677">Repeat</keyword>
<accession>A0A7S3W0K7</accession>
<dbReference type="Pfam" id="PF00023">
    <property type="entry name" value="Ank"/>
    <property type="match status" value="1"/>
</dbReference>
<dbReference type="PANTHER" id="PTHR24193">
    <property type="entry name" value="ANKYRIN REPEAT PROTEIN"/>
    <property type="match status" value="1"/>
</dbReference>
<dbReference type="InterPro" id="IPR002110">
    <property type="entry name" value="Ankyrin_rpt"/>
</dbReference>
<feature type="repeat" description="ANK" evidence="3">
    <location>
        <begin position="98"/>
        <end position="130"/>
    </location>
</feature>
<evidence type="ECO:0000256" key="1">
    <source>
        <dbReference type="ARBA" id="ARBA00022737"/>
    </source>
</evidence>
<dbReference type="InterPro" id="IPR050663">
    <property type="entry name" value="Ankyrin-SOCS_Box"/>
</dbReference>
<feature type="transmembrane region" description="Helical" evidence="4">
    <location>
        <begin position="30"/>
        <end position="49"/>
    </location>
</feature>
<name>A0A7S3W0K7_EMIHU</name>
<dbReference type="PROSITE" id="PS50088">
    <property type="entry name" value="ANK_REPEAT"/>
    <property type="match status" value="2"/>
</dbReference>
<evidence type="ECO:0008006" key="6">
    <source>
        <dbReference type="Google" id="ProtNLM"/>
    </source>
</evidence>
<dbReference type="GO" id="GO:0005634">
    <property type="term" value="C:nucleus"/>
    <property type="evidence" value="ECO:0007669"/>
    <property type="project" value="TreeGrafter"/>
</dbReference>
<keyword evidence="4" id="KW-1133">Transmembrane helix</keyword>
<evidence type="ECO:0000256" key="4">
    <source>
        <dbReference type="SAM" id="Phobius"/>
    </source>
</evidence>
<dbReference type="GO" id="GO:0000976">
    <property type="term" value="F:transcription cis-regulatory region binding"/>
    <property type="evidence" value="ECO:0007669"/>
    <property type="project" value="TreeGrafter"/>
</dbReference>
<keyword evidence="2 3" id="KW-0040">ANK repeat</keyword>
<keyword evidence="4" id="KW-0812">Transmembrane</keyword>
<dbReference type="SUPFAM" id="SSF48403">
    <property type="entry name" value="Ankyrin repeat"/>
    <property type="match status" value="1"/>
</dbReference>
<feature type="transmembrane region" description="Helical" evidence="4">
    <location>
        <begin position="6"/>
        <end position="23"/>
    </location>
</feature>
<dbReference type="EMBL" id="HBIR01006908">
    <property type="protein sequence ID" value="CAE0529072.1"/>
    <property type="molecule type" value="Transcribed_RNA"/>
</dbReference>
<reference evidence="5" key="1">
    <citation type="submission" date="2021-01" db="EMBL/GenBank/DDBJ databases">
        <authorList>
            <person name="Corre E."/>
            <person name="Pelletier E."/>
            <person name="Niang G."/>
            <person name="Scheremetjew M."/>
            <person name="Finn R."/>
            <person name="Kale V."/>
            <person name="Holt S."/>
            <person name="Cochrane G."/>
            <person name="Meng A."/>
            <person name="Brown T."/>
            <person name="Cohen L."/>
        </authorList>
    </citation>
    <scope>NUCLEOTIDE SEQUENCE</scope>
    <source>
        <strain evidence="5">379</strain>
    </source>
</reference>
<dbReference type="PROSITE" id="PS50297">
    <property type="entry name" value="ANK_REP_REGION"/>
    <property type="match status" value="1"/>
</dbReference>
<organism evidence="5">
    <name type="scientific">Emiliania huxleyi</name>
    <name type="common">Coccolithophore</name>
    <name type="synonym">Pontosphaera huxleyi</name>
    <dbReference type="NCBI Taxonomy" id="2903"/>
    <lineage>
        <taxon>Eukaryota</taxon>
        <taxon>Haptista</taxon>
        <taxon>Haptophyta</taxon>
        <taxon>Prymnesiophyceae</taxon>
        <taxon>Isochrysidales</taxon>
        <taxon>Noelaerhabdaceae</taxon>
        <taxon>Emiliania</taxon>
    </lineage>
</organism>
<evidence type="ECO:0000256" key="3">
    <source>
        <dbReference type="PROSITE-ProRule" id="PRU00023"/>
    </source>
</evidence>
<protein>
    <recommendedName>
        <fullName evidence="6">Ankyrin repeat domain-containing protein</fullName>
    </recommendedName>
</protein>
<dbReference type="Gene3D" id="1.25.40.20">
    <property type="entry name" value="Ankyrin repeat-containing domain"/>
    <property type="match status" value="1"/>
</dbReference>
<dbReference type="SMART" id="SM00248">
    <property type="entry name" value="ANK"/>
    <property type="match status" value="4"/>
</dbReference>
<dbReference type="Pfam" id="PF12796">
    <property type="entry name" value="Ank_2"/>
    <property type="match status" value="1"/>
</dbReference>